<dbReference type="SMART" id="SM00606">
    <property type="entry name" value="CBD_IV"/>
    <property type="match status" value="3"/>
</dbReference>
<dbReference type="CDD" id="cd04080">
    <property type="entry name" value="CBM6_cellulase-like"/>
    <property type="match status" value="3"/>
</dbReference>
<keyword evidence="7" id="KW-0624">Polysaccharide degradation</keyword>
<dbReference type="InterPro" id="IPR036116">
    <property type="entry name" value="FN3_sf"/>
</dbReference>
<evidence type="ECO:0000256" key="1">
    <source>
        <dbReference type="ARBA" id="ARBA00005641"/>
    </source>
</evidence>
<dbReference type="InterPro" id="IPR006584">
    <property type="entry name" value="Cellulose-bd_IV"/>
</dbReference>
<dbReference type="PANTHER" id="PTHR31297">
    <property type="entry name" value="GLUCAN ENDO-1,6-BETA-GLUCOSIDASE B"/>
    <property type="match status" value="1"/>
</dbReference>
<evidence type="ECO:0000313" key="11">
    <source>
        <dbReference type="EMBL" id="BCJ99063.1"/>
    </source>
</evidence>
<dbReference type="RefSeq" id="WP_225903836.1">
    <property type="nucleotide sequence ID" value="NZ_AP023368.1"/>
</dbReference>
<dbReference type="GO" id="GO:0030245">
    <property type="term" value="P:cellulose catabolic process"/>
    <property type="evidence" value="ECO:0007669"/>
    <property type="project" value="UniProtKB-KW"/>
</dbReference>
<keyword evidence="3" id="KW-0378">Hydrolase</keyword>
<dbReference type="InterPro" id="IPR005084">
    <property type="entry name" value="CBM6"/>
</dbReference>
<dbReference type="EMBL" id="AP023368">
    <property type="protein sequence ID" value="BCJ99063.1"/>
    <property type="molecule type" value="Genomic_DNA"/>
</dbReference>
<keyword evidence="4" id="KW-0136">Cellulose degradation</keyword>
<dbReference type="InterPro" id="IPR059177">
    <property type="entry name" value="GH29D-like_dom"/>
</dbReference>
<sequence>MLKQIYTRKKQGLAIVLVLVMIVSTVFSVPVPSKAAEITSADFLKTSGTVIKNNNGTGTVVDLHGTNLGGWLMQEDWLSPLGGGVLSQTGWTATASAGANPGNAIDGNMNTSWSTGVPQVDGQWFKVDMGSIQYFDKITFDAGSNTGGYPAGSLIQISADGISWSNMPAGTLKDQCITVTCGAQAARYILIFQSKSKSNPWSISELNIYMGDDYSMRKALYDRFGQTQGDALIHGYQNAWFKTSDLDNIKNMGMNYVRVPISWLELMDMSGNWKSSAWTQLDWLVNNCKQRGIYVVLDLHASPGGASPWASSGQAGPNPNRLWTNTWNQDTTVAIWQGIAQHYKGNATIAGYELVNEPVLGFPETEDQQNQKNTFLNRLYSAVRTIDPDHIIFFGALGSLDAITPPATYGWTNVVYTAHPYAMEQPTSWDAQNDLIDTKIEEAVQFQNSYNVPVNFGEYNFYFFQDLWEKWMSKMNENHISWANWTYKVRGGMSESGGGNFGFYNTNLNPVPDVNHDDASTIAAKWNKFSTDNFTANTDFINVVSKYTNGSIAVSRGAYARTGWTATASVTETGQVPGNALDNDKGTWWSTGTNQANGQWFQVDMGESKTFDQVSFETTSAYSGDYPIGYLLQVSNDGNTWTTLKSGAGFGSKMVLQFVSQSARYIKITQTGSSTEKWWRIGEFNVYSQNIALNKSGTASSTASGNIESYAFDGNSTTKWESAASDSQWITVDLASVYKVKGVQLNWGTGAGKNYKIQVSSDNANWTDAYTKTGGTGGIENITFAVPVTGQYVRMSGTARTSAAGYSLKEFEVYGTAIGPTEKAQTPVITPVTGTYAVKQTVRINDSTQNATIRYTLDGSVPTATTGTIYTGAFIVSDTAIVKAVAYKAGMKLSDVATSAITIAIPTKVSTPVITPGTGVHADVQTVSIKVDTPCDTIMYTLDGSTPTASHGTVYEGIFTVAATTTVKAMGIRTGLTDSDVAASVITIQPVNINPPSGLSVASATATSVNLKWTAVSGAAGYNIYRAFNGSGIYVKVNDSPVTTVNYADTGLDSATYYYKVTSVNGNGESLLSSAVSAVTTLDFGANVKIFDPSMSSSTIQTICDTILGQMQYNEFGSERYALLFKPGSYNANVNVGYYTQVAGLGQKPGDVTITGSVRSEADWNGGNATMNFWRSVENLTDIPTYSANPLATAGTETWAVSQAAPMRRVHIKGNLMLWDPNPNNYDGSWSSGGYIADSIIDGTIYSGSQQQFFTRNSQMASWNDSNWNMMFVGDTGAPTDSYESRGFTVINQTPIISEKPFLYFDGTNYRVFVPGLRSNVQGVSWQNDSGVGSSLALDQFVVAHPDTSTAASLNQALKNGKNILFTPGIYHLSEPLRVTGANTVLLGLGLATLIPDNGTAAVNVADVDGVKIAGILFEAGLNNSKVLLQVGPAGSTAAHSANPTVLSDLFFRVGGTDAGKTDLCVAINSSDVIGDHFWVWRADHGTGVGWNENTAKNGLIVNGNNVTMYGLFCEHFNQYCTIWNGNGGKVYFYQSETAYDVPNQASFMDGSDYGYASYKVSDSVTSHEVWGMGVYSYFRDAVIKLNSAVKCPDSTGVKIHNATSVFLNGNGEITHIVNNTGDTAKAGIMRTFITDYFNQVEQPDITPIKGVYAKAQTVTITDVTPGTTIRYTLDGSAPTASAGTVYAGPFTVSADTTVTAIAYKAGMNTSYVATSAIKINTSLANNIALNKTGIASSGSGCLAFDGYTDTRWASDWSDYQWITVDLGASYNVTGAKLTWETAAGKDYKIQVSGDNVNWKDAYKKTGGTGGTETLTFDSPVMGQYVRLLGSARLTGYGYSLWEFEVNGTPVEKTAAPVIAPVTGSYSAAQTVTITDATAGASIRYTTDGSVPSETNGTLYTGAFTVSATTTVKAIAYKSGIANSDIASSTITITQTKVATPVITPASGTYTTAQTVTISDTTVGAVIRYTTDGSTPTETNGTLYTGAFTVSATTTVKAAAFKSGMAASDVAGAVITISAAQASFRIEAENYSAMSGVATEICSDTGGGQNVGYIDTGDWMDYTVSVAGEGTYTVDYRVNGWNTGAQIQLVKDGSVLVTTGANTNNVWATVTSGNFYLAAGTYTIRLNISGGGFNLNWMEFKPVSQIQKAATPVITPASGNYSAAQTVTIADATEGAAIRYTTDGTVPSETNGTVYTGAFTVSATTTIKAIAYKSGMAVSDTAVSLITISSVSAALKIEAENYTAMSGVATENCTDNGGGQNVGYIDTGDWMDYTVTTTSAGTYTVDYRVNGWNTDAKIQLIKDGTVLATTGTTTGNVWATVTSTTFTLPAGTYTIRLNISGGGFNLNWMEFKPVSQIQKAAAPVIAPATGTYAAAQTVTISDTTEGVSIRYTTDGTVPTETNGTLYTGAFSVTLTTTVKAVAYKSGVTTSDVAVSAITISAVPASLRIEAENYTGMSGVAIEACADVGGGQNVGYIDTGDWMDYSITVSTAGTYTVDYRVRGWDAGAQLQLMKDGAVLATTGVNTGDVWTTVTSGTFHLAAGTYTIRLYISGGKFNINWMNFNLQ</sequence>
<accession>A0A7I8DKV4</accession>
<feature type="domain" description="CBM6" evidence="10">
    <location>
        <begin position="2024"/>
        <end position="2141"/>
    </location>
</feature>
<comment type="similarity">
    <text evidence="1">Belongs to the glycosyl hydrolase 5 (cellulase A) family.</text>
</comment>
<dbReference type="Gene3D" id="2.60.40.10">
    <property type="entry name" value="Immunoglobulins"/>
    <property type="match status" value="1"/>
</dbReference>
<feature type="domain" description="CBM6" evidence="10">
    <location>
        <begin position="2235"/>
        <end position="2352"/>
    </location>
</feature>
<dbReference type="PROSITE" id="PS50853">
    <property type="entry name" value="FN3"/>
    <property type="match status" value="1"/>
</dbReference>
<evidence type="ECO:0000256" key="3">
    <source>
        <dbReference type="ARBA" id="ARBA00022801"/>
    </source>
</evidence>
<evidence type="ECO:0000259" key="9">
    <source>
        <dbReference type="PROSITE" id="PS50853"/>
    </source>
</evidence>
<dbReference type="InterPro" id="IPR008979">
    <property type="entry name" value="Galactose-bd-like_sf"/>
</dbReference>
<evidence type="ECO:0000256" key="7">
    <source>
        <dbReference type="ARBA" id="ARBA00023326"/>
    </source>
</evidence>
<dbReference type="Pfam" id="PF22633">
    <property type="entry name" value="F5_F8_type_C_2"/>
    <property type="match status" value="1"/>
</dbReference>
<dbReference type="GO" id="GO:0030246">
    <property type="term" value="F:carbohydrate binding"/>
    <property type="evidence" value="ECO:0007669"/>
    <property type="project" value="InterPro"/>
</dbReference>
<dbReference type="InterPro" id="IPR050386">
    <property type="entry name" value="Glycosyl_hydrolase_5"/>
</dbReference>
<evidence type="ECO:0000256" key="5">
    <source>
        <dbReference type="ARBA" id="ARBA00023277"/>
    </source>
</evidence>
<protein>
    <submittedName>
        <fullName evidence="11">Uncharacterized protein</fullName>
    </submittedName>
</protein>
<organism evidence="11 12">
    <name type="scientific">Anaerocolumna chitinilytica</name>
    <dbReference type="NCBI Taxonomy" id="1727145"/>
    <lineage>
        <taxon>Bacteria</taxon>
        <taxon>Bacillati</taxon>
        <taxon>Bacillota</taxon>
        <taxon>Clostridia</taxon>
        <taxon>Lachnospirales</taxon>
        <taxon>Lachnospiraceae</taxon>
        <taxon>Anaerocolumna</taxon>
    </lineage>
</organism>
<evidence type="ECO:0000259" key="10">
    <source>
        <dbReference type="PROSITE" id="PS51175"/>
    </source>
</evidence>
<dbReference type="CDD" id="cd23669">
    <property type="entry name" value="GH55_SacteLam55A-like"/>
    <property type="match status" value="1"/>
</dbReference>
<dbReference type="InterPro" id="IPR013783">
    <property type="entry name" value="Ig-like_fold"/>
</dbReference>
<dbReference type="PANTHER" id="PTHR31297:SF41">
    <property type="entry name" value="ENDOGLUCANASE, PUTATIVE (AFU_ORTHOLOGUE AFUA_5G01830)-RELATED"/>
    <property type="match status" value="1"/>
</dbReference>
<dbReference type="Proteomes" id="UP000515703">
    <property type="component" value="Chromosome"/>
</dbReference>
<gene>
    <name evidence="11" type="ORF">bsdcttw_21040</name>
</gene>
<name>A0A7I8DKV4_9FIRM</name>
<dbReference type="Pfam" id="PF13290">
    <property type="entry name" value="CHB_HEX_C_1"/>
    <property type="match status" value="7"/>
</dbReference>
<dbReference type="GO" id="GO:0008422">
    <property type="term" value="F:beta-glucosidase activity"/>
    <property type="evidence" value="ECO:0007669"/>
    <property type="project" value="TreeGrafter"/>
</dbReference>
<evidence type="ECO:0000256" key="4">
    <source>
        <dbReference type="ARBA" id="ARBA00023001"/>
    </source>
</evidence>
<dbReference type="InterPro" id="IPR017853">
    <property type="entry name" value="GH"/>
</dbReference>
<reference evidence="11 12" key="1">
    <citation type="submission" date="2020-08" db="EMBL/GenBank/DDBJ databases">
        <title>Draft genome sequencing of an Anaerocolumna strain isolated from anoxic soil subjected to BSD treatment.</title>
        <authorList>
            <person name="Uek A."/>
            <person name="Tonouchi A."/>
        </authorList>
    </citation>
    <scope>NUCLEOTIDE SEQUENCE [LARGE SCALE GENOMIC DNA]</scope>
    <source>
        <strain evidence="11 12">CTTW</strain>
    </source>
</reference>
<feature type="domain" description="CBM6" evidence="10">
    <location>
        <begin position="2446"/>
        <end position="2563"/>
    </location>
</feature>
<keyword evidence="6" id="KW-0326">Glycosidase</keyword>
<dbReference type="GO" id="GO:0005576">
    <property type="term" value="C:extracellular region"/>
    <property type="evidence" value="ECO:0007669"/>
    <property type="project" value="TreeGrafter"/>
</dbReference>
<dbReference type="Pfam" id="PF03422">
    <property type="entry name" value="CBM_6"/>
    <property type="match status" value="3"/>
</dbReference>
<evidence type="ECO:0000256" key="2">
    <source>
        <dbReference type="ARBA" id="ARBA00022729"/>
    </source>
</evidence>
<evidence type="ECO:0000259" key="8">
    <source>
        <dbReference type="PROSITE" id="PS50022"/>
    </source>
</evidence>
<dbReference type="Gene3D" id="3.20.20.80">
    <property type="entry name" value="Glycosidases"/>
    <property type="match status" value="1"/>
</dbReference>
<dbReference type="PROSITE" id="PS51175">
    <property type="entry name" value="CBM6"/>
    <property type="match status" value="3"/>
</dbReference>
<keyword evidence="2" id="KW-0732">Signal</keyword>
<dbReference type="SMART" id="SM00060">
    <property type="entry name" value="FN3"/>
    <property type="match status" value="1"/>
</dbReference>
<dbReference type="Gene3D" id="2.60.120.260">
    <property type="entry name" value="Galactose-binding domain-like"/>
    <property type="match status" value="7"/>
</dbReference>
<feature type="domain" description="F5/8 type C" evidence="8">
    <location>
        <begin position="1701"/>
        <end position="1849"/>
    </location>
</feature>
<keyword evidence="12" id="KW-1185">Reference proteome</keyword>
<feature type="domain" description="F5/8 type C" evidence="8">
    <location>
        <begin position="547"/>
        <end position="646"/>
    </location>
</feature>
<dbReference type="SMART" id="SM00231">
    <property type="entry name" value="FA58C"/>
    <property type="match status" value="2"/>
</dbReference>
<dbReference type="InterPro" id="IPR059186">
    <property type="entry name" value="SACTE_4363"/>
</dbReference>
<dbReference type="CDD" id="cd00063">
    <property type="entry name" value="FN3"/>
    <property type="match status" value="1"/>
</dbReference>
<feature type="domain" description="F5/8 type C" evidence="8">
    <location>
        <begin position="674"/>
        <end position="816"/>
    </location>
</feature>
<dbReference type="Pfam" id="PF00150">
    <property type="entry name" value="Cellulase"/>
    <property type="match status" value="1"/>
</dbReference>
<keyword evidence="5" id="KW-0119">Carbohydrate metabolism</keyword>
<feature type="domain" description="Fibronectin type-III" evidence="9">
    <location>
        <begin position="995"/>
        <end position="1084"/>
    </location>
</feature>
<proteinExistence type="inferred from homology"/>
<dbReference type="Pfam" id="PF00754">
    <property type="entry name" value="F5_F8_type_C"/>
    <property type="match status" value="3"/>
</dbReference>
<dbReference type="KEGG" id="acht:bsdcttw_21040"/>
<dbReference type="SUPFAM" id="SSF51445">
    <property type="entry name" value="(Trans)glycosidases"/>
    <property type="match status" value="1"/>
</dbReference>
<dbReference type="InterPro" id="IPR001547">
    <property type="entry name" value="Glyco_hydro_5"/>
</dbReference>
<dbReference type="GO" id="GO:0009986">
    <property type="term" value="C:cell surface"/>
    <property type="evidence" value="ECO:0007669"/>
    <property type="project" value="TreeGrafter"/>
</dbReference>
<dbReference type="SUPFAM" id="SSF49785">
    <property type="entry name" value="Galactose-binding domain-like"/>
    <property type="match status" value="7"/>
</dbReference>
<dbReference type="InterPro" id="IPR000421">
    <property type="entry name" value="FA58C"/>
</dbReference>
<evidence type="ECO:0000313" key="12">
    <source>
        <dbReference type="Proteomes" id="UP000515703"/>
    </source>
</evidence>
<dbReference type="SUPFAM" id="SSF49265">
    <property type="entry name" value="Fibronectin type III"/>
    <property type="match status" value="1"/>
</dbReference>
<feature type="domain" description="F5/8 type C" evidence="8">
    <location>
        <begin position="73"/>
        <end position="167"/>
    </location>
</feature>
<evidence type="ECO:0000256" key="6">
    <source>
        <dbReference type="ARBA" id="ARBA00023295"/>
    </source>
</evidence>
<reference evidence="11 12" key="2">
    <citation type="submission" date="2020-08" db="EMBL/GenBank/DDBJ databases">
        <authorList>
            <person name="Ueki A."/>
            <person name="Tonouchi A."/>
        </authorList>
    </citation>
    <scope>NUCLEOTIDE SEQUENCE [LARGE SCALE GENOMIC DNA]</scope>
    <source>
        <strain evidence="11 12">CTTW</strain>
    </source>
</reference>
<dbReference type="PROSITE" id="PS50022">
    <property type="entry name" value="FA58C_3"/>
    <property type="match status" value="4"/>
</dbReference>
<dbReference type="InterPro" id="IPR003961">
    <property type="entry name" value="FN3_dom"/>
</dbReference>